<gene>
    <name evidence="5" type="ORF">CYNAS_LOCUS10549</name>
</gene>
<sequence>MVLIWLVCFVSCTAAASSQQYIAVRGRLVCGTTPLSNTTVKLSRRQLIGSSTIAETRTRHDGSFQVEGGLSSLFTMDARLKITHNCKDRWPCKRKVDIKMPRLYIYRGKGPLQWLEAGTLDMAFNYPDEKQFCTRPGVNR</sequence>
<dbReference type="InterPro" id="IPR001534">
    <property type="entry name" value="Transthyretin-like"/>
</dbReference>
<comment type="caution">
    <text evidence="5">The sequence shown here is derived from an EMBL/GenBank/DDBJ whole genome shotgun (WGS) entry which is preliminary data.</text>
</comment>
<evidence type="ECO:0000256" key="4">
    <source>
        <dbReference type="ARBA" id="ARBA00022729"/>
    </source>
</evidence>
<dbReference type="EMBL" id="CATQJL010000223">
    <property type="protein sequence ID" value="CAJ0598566.1"/>
    <property type="molecule type" value="Genomic_DNA"/>
</dbReference>
<dbReference type="Pfam" id="PF01060">
    <property type="entry name" value="TTR-52"/>
    <property type="match status" value="1"/>
</dbReference>
<accession>A0AA36M5E5</accession>
<dbReference type="PANTHER" id="PTHR21700">
    <property type="entry name" value="TRANSTHYRETIN-LIKE FAMILY PROTEIN-RELATED"/>
    <property type="match status" value="1"/>
</dbReference>
<evidence type="ECO:0008006" key="7">
    <source>
        <dbReference type="Google" id="ProtNLM"/>
    </source>
</evidence>
<evidence type="ECO:0000256" key="1">
    <source>
        <dbReference type="ARBA" id="ARBA00004613"/>
    </source>
</evidence>
<organism evidence="5 6">
    <name type="scientific">Cylicocyclus nassatus</name>
    <name type="common">Nematode worm</name>
    <dbReference type="NCBI Taxonomy" id="53992"/>
    <lineage>
        <taxon>Eukaryota</taxon>
        <taxon>Metazoa</taxon>
        <taxon>Ecdysozoa</taxon>
        <taxon>Nematoda</taxon>
        <taxon>Chromadorea</taxon>
        <taxon>Rhabditida</taxon>
        <taxon>Rhabditina</taxon>
        <taxon>Rhabditomorpha</taxon>
        <taxon>Strongyloidea</taxon>
        <taxon>Strongylidae</taxon>
        <taxon>Cylicocyclus</taxon>
    </lineage>
</organism>
<keyword evidence="4" id="KW-0732">Signal</keyword>
<reference evidence="5" key="1">
    <citation type="submission" date="2023-07" db="EMBL/GenBank/DDBJ databases">
        <authorList>
            <consortium name="CYATHOMIX"/>
        </authorList>
    </citation>
    <scope>NUCLEOTIDE SEQUENCE</scope>
    <source>
        <strain evidence="5">N/A</strain>
    </source>
</reference>
<keyword evidence="6" id="KW-1185">Reference proteome</keyword>
<dbReference type="GO" id="GO:0005576">
    <property type="term" value="C:extracellular region"/>
    <property type="evidence" value="ECO:0007669"/>
    <property type="project" value="UniProtKB-SubCell"/>
</dbReference>
<comment type="similarity">
    <text evidence="2">Belongs to the nematode transthyretin-like family.</text>
</comment>
<evidence type="ECO:0000256" key="2">
    <source>
        <dbReference type="ARBA" id="ARBA00010112"/>
    </source>
</evidence>
<evidence type="ECO:0000256" key="3">
    <source>
        <dbReference type="ARBA" id="ARBA00022525"/>
    </source>
</evidence>
<proteinExistence type="inferred from homology"/>
<dbReference type="AlphaFoldDB" id="A0AA36M5E5"/>
<evidence type="ECO:0000313" key="6">
    <source>
        <dbReference type="Proteomes" id="UP001176961"/>
    </source>
</evidence>
<name>A0AA36M5E5_CYLNA</name>
<dbReference type="GO" id="GO:0009986">
    <property type="term" value="C:cell surface"/>
    <property type="evidence" value="ECO:0007669"/>
    <property type="project" value="InterPro"/>
</dbReference>
<keyword evidence="3" id="KW-0964">Secreted</keyword>
<evidence type="ECO:0000313" key="5">
    <source>
        <dbReference type="EMBL" id="CAJ0598566.1"/>
    </source>
</evidence>
<protein>
    <recommendedName>
        <fullName evidence="7">Transthyretin-like family protein</fullName>
    </recommendedName>
</protein>
<dbReference type="Proteomes" id="UP001176961">
    <property type="component" value="Unassembled WGS sequence"/>
</dbReference>
<comment type="subcellular location">
    <subcellularLocation>
        <location evidence="1">Secreted</location>
    </subcellularLocation>
</comment>
<dbReference type="PANTHER" id="PTHR21700:SF112">
    <property type="entry name" value="TRANSTHYRETIN-RELATED FAMILY DOMAIN"/>
    <property type="match status" value="1"/>
</dbReference>
<dbReference type="Gene3D" id="2.60.40.3330">
    <property type="match status" value="1"/>
</dbReference>
<dbReference type="InterPro" id="IPR038479">
    <property type="entry name" value="Transthyretin-like_sf"/>
</dbReference>